<feature type="transmembrane region" description="Helical" evidence="9">
    <location>
        <begin position="45"/>
        <end position="62"/>
    </location>
</feature>
<organism evidence="10 11">
    <name type="scientific">Candidatus Zymogenus saltonus</name>
    <dbReference type="NCBI Taxonomy" id="2844893"/>
    <lineage>
        <taxon>Bacteria</taxon>
        <taxon>Deltaproteobacteria</taxon>
        <taxon>Candidatus Zymogenia</taxon>
        <taxon>Candidatus Zymogeniales</taxon>
        <taxon>Candidatus Zymogenaceae</taxon>
        <taxon>Candidatus Zymogenus</taxon>
    </lineage>
</organism>
<accession>A0A9D8PN94</accession>
<feature type="transmembrane region" description="Helical" evidence="9">
    <location>
        <begin position="68"/>
        <end position="86"/>
    </location>
</feature>
<feature type="transmembrane region" description="Helical" evidence="9">
    <location>
        <begin position="238"/>
        <end position="261"/>
    </location>
</feature>
<dbReference type="Pfam" id="PF02653">
    <property type="entry name" value="BPD_transp_2"/>
    <property type="match status" value="1"/>
</dbReference>
<evidence type="ECO:0000256" key="3">
    <source>
        <dbReference type="ARBA" id="ARBA00022475"/>
    </source>
</evidence>
<dbReference type="InterPro" id="IPR052157">
    <property type="entry name" value="BCAA_transport_permease"/>
</dbReference>
<sequence length="294" mass="30941">MSIFDQLLQFLVSGVTQGSIYAIVGLGFTIIYNSTEIINFAQGEFVMLGALFMVTFNTALGFPIPLSFFLSVIAVLIVGIFIDLLIIRPVRKPTHISLIIITIGASIFIKGVAMLVWKKDYHAATPFSGETPISIGPAAITPQALWVIGITCIVLILLHIFFEYTDTGKGMRASAINPKAASLLGINVKRMVLISFALSGALGAVAGIIIAPITFAIYNMGTMLGLKGFCGAVIGGLGSVPGAIIGGFALGILESLGAGLISSAYKDAIAFVVLLIVLFMRPTGILGKGEMKRV</sequence>
<feature type="transmembrane region" description="Helical" evidence="9">
    <location>
        <begin position="98"/>
        <end position="117"/>
    </location>
</feature>
<feature type="transmembrane region" description="Helical" evidence="9">
    <location>
        <begin position="144"/>
        <end position="162"/>
    </location>
</feature>
<reference evidence="10" key="2">
    <citation type="submission" date="2021-01" db="EMBL/GenBank/DDBJ databases">
        <authorList>
            <person name="Hahn C.R."/>
            <person name="Youssef N.H."/>
            <person name="Elshahed M."/>
        </authorList>
    </citation>
    <scope>NUCLEOTIDE SEQUENCE</scope>
    <source>
        <strain evidence="10">Zod_Metabat.24</strain>
    </source>
</reference>
<evidence type="ECO:0000313" key="10">
    <source>
        <dbReference type="EMBL" id="MBN1573841.1"/>
    </source>
</evidence>
<comment type="caution">
    <text evidence="10">The sequence shown here is derived from an EMBL/GenBank/DDBJ whole genome shotgun (WGS) entry which is preliminary data.</text>
</comment>
<keyword evidence="3" id="KW-1003">Cell membrane</keyword>
<evidence type="ECO:0000256" key="6">
    <source>
        <dbReference type="ARBA" id="ARBA00022989"/>
    </source>
</evidence>
<dbReference type="InterPro" id="IPR001851">
    <property type="entry name" value="ABC_transp_permease"/>
</dbReference>
<dbReference type="CDD" id="cd06582">
    <property type="entry name" value="TM_PBP1_LivH_like"/>
    <property type="match status" value="1"/>
</dbReference>
<proteinExistence type="inferred from homology"/>
<evidence type="ECO:0000256" key="5">
    <source>
        <dbReference type="ARBA" id="ARBA00022970"/>
    </source>
</evidence>
<dbReference type="AlphaFoldDB" id="A0A9D8PN94"/>
<comment type="similarity">
    <text evidence="8">Belongs to the binding-protein-dependent transport system permease family. LivHM subfamily.</text>
</comment>
<reference evidence="10" key="1">
    <citation type="journal article" date="2021" name="Environ. Microbiol.">
        <title>Genomic characterization of three novel Desulfobacterota classes expand the metabolic and phylogenetic diversity of the phylum.</title>
        <authorList>
            <person name="Murphy C.L."/>
            <person name="Biggerstaff J."/>
            <person name="Eichhorn A."/>
            <person name="Ewing E."/>
            <person name="Shahan R."/>
            <person name="Soriano D."/>
            <person name="Stewart S."/>
            <person name="VanMol K."/>
            <person name="Walker R."/>
            <person name="Walters P."/>
            <person name="Elshahed M.S."/>
            <person name="Youssef N.H."/>
        </authorList>
    </citation>
    <scope>NUCLEOTIDE SEQUENCE</scope>
    <source>
        <strain evidence="10">Zod_Metabat.24</strain>
    </source>
</reference>
<name>A0A9D8PN94_9DELT</name>
<feature type="transmembrane region" description="Helical" evidence="9">
    <location>
        <begin position="268"/>
        <end position="287"/>
    </location>
</feature>
<evidence type="ECO:0000313" key="11">
    <source>
        <dbReference type="Proteomes" id="UP000809273"/>
    </source>
</evidence>
<evidence type="ECO:0000256" key="4">
    <source>
        <dbReference type="ARBA" id="ARBA00022692"/>
    </source>
</evidence>
<keyword evidence="7 9" id="KW-0472">Membrane</keyword>
<evidence type="ECO:0000256" key="9">
    <source>
        <dbReference type="SAM" id="Phobius"/>
    </source>
</evidence>
<dbReference type="Proteomes" id="UP000809273">
    <property type="component" value="Unassembled WGS sequence"/>
</dbReference>
<keyword evidence="5" id="KW-0029">Amino-acid transport</keyword>
<keyword evidence="4 9" id="KW-0812">Transmembrane</keyword>
<keyword evidence="2" id="KW-0813">Transport</keyword>
<dbReference type="PANTHER" id="PTHR11795">
    <property type="entry name" value="BRANCHED-CHAIN AMINO ACID TRANSPORT SYSTEM PERMEASE PROTEIN LIVH"/>
    <property type="match status" value="1"/>
</dbReference>
<feature type="transmembrane region" description="Helical" evidence="9">
    <location>
        <begin position="6"/>
        <end position="33"/>
    </location>
</feature>
<feature type="transmembrane region" description="Helical" evidence="9">
    <location>
        <begin position="192"/>
        <end position="218"/>
    </location>
</feature>
<evidence type="ECO:0000256" key="7">
    <source>
        <dbReference type="ARBA" id="ARBA00023136"/>
    </source>
</evidence>
<dbReference type="PANTHER" id="PTHR11795:SF450">
    <property type="entry name" value="ABC TRANSPORTER PERMEASE PROTEIN"/>
    <property type="match status" value="1"/>
</dbReference>
<evidence type="ECO:0000256" key="2">
    <source>
        <dbReference type="ARBA" id="ARBA00022448"/>
    </source>
</evidence>
<dbReference type="GO" id="GO:0005886">
    <property type="term" value="C:plasma membrane"/>
    <property type="evidence" value="ECO:0007669"/>
    <property type="project" value="UniProtKB-SubCell"/>
</dbReference>
<dbReference type="GO" id="GO:0022857">
    <property type="term" value="F:transmembrane transporter activity"/>
    <property type="evidence" value="ECO:0007669"/>
    <property type="project" value="InterPro"/>
</dbReference>
<comment type="subcellular location">
    <subcellularLocation>
        <location evidence="1">Cell membrane</location>
        <topology evidence="1">Multi-pass membrane protein</topology>
    </subcellularLocation>
</comment>
<dbReference type="GO" id="GO:0006865">
    <property type="term" value="P:amino acid transport"/>
    <property type="evidence" value="ECO:0007669"/>
    <property type="project" value="UniProtKB-KW"/>
</dbReference>
<evidence type="ECO:0000256" key="1">
    <source>
        <dbReference type="ARBA" id="ARBA00004651"/>
    </source>
</evidence>
<dbReference type="EMBL" id="JAFGIX010000057">
    <property type="protein sequence ID" value="MBN1573841.1"/>
    <property type="molecule type" value="Genomic_DNA"/>
</dbReference>
<evidence type="ECO:0000256" key="8">
    <source>
        <dbReference type="ARBA" id="ARBA00037998"/>
    </source>
</evidence>
<keyword evidence="6 9" id="KW-1133">Transmembrane helix</keyword>
<gene>
    <name evidence="10" type="ORF">JW984_11650</name>
</gene>
<protein>
    <submittedName>
        <fullName evidence="10">Branched-chain amino acid ABC transporter permease</fullName>
    </submittedName>
</protein>